<dbReference type="EMBL" id="FTOH01000026">
    <property type="protein sequence ID" value="SIT21035.1"/>
    <property type="molecule type" value="Genomic_DNA"/>
</dbReference>
<name>A0A1N7QDV0_9GAMM</name>
<protein>
    <submittedName>
        <fullName evidence="2">Uncharacterized protein</fullName>
    </submittedName>
</protein>
<feature type="non-terminal residue" evidence="2">
    <location>
        <position position="1"/>
    </location>
</feature>
<accession>A0A1N7QDV0</accession>
<reference evidence="2" key="1">
    <citation type="submission" date="2017-01" db="EMBL/GenBank/DDBJ databases">
        <authorList>
            <person name="Mah S.A."/>
            <person name="Swanson W.J."/>
            <person name="Moy G.W."/>
            <person name="Vacquier V.D."/>
        </authorList>
    </citation>
    <scope>NUCLEOTIDE SEQUENCE [LARGE SCALE GENOMIC DNA]</scope>
    <source>
        <strain evidence="2">DSM 24913</strain>
    </source>
</reference>
<sequence>LKRQISDLKEENEFLKKATAYFSKEKW</sequence>
<organism evidence="2 3">
    <name type="scientific">Thalassolituus maritimus</name>
    <dbReference type="NCBI Taxonomy" id="484498"/>
    <lineage>
        <taxon>Bacteria</taxon>
        <taxon>Pseudomonadati</taxon>
        <taxon>Pseudomonadota</taxon>
        <taxon>Gammaproteobacteria</taxon>
        <taxon>Oceanospirillales</taxon>
        <taxon>Oceanospirillaceae</taxon>
        <taxon>Thalassolituus</taxon>
    </lineage>
</organism>
<evidence type="ECO:0000313" key="3">
    <source>
        <dbReference type="Proteomes" id="UP000185639"/>
    </source>
</evidence>
<keyword evidence="3" id="KW-1185">Reference proteome</keyword>
<dbReference type="EMBL" id="FTOH01000023">
    <property type="protein sequence ID" value="SIT20730.1"/>
    <property type="molecule type" value="Genomic_DNA"/>
</dbReference>
<reference evidence="3" key="2">
    <citation type="submission" date="2017-01" db="EMBL/GenBank/DDBJ databases">
        <authorList>
            <person name="Varghese N."/>
            <person name="Submissions S."/>
        </authorList>
    </citation>
    <scope>NUCLEOTIDE SEQUENCE [LARGE SCALE GENOMIC DNA]</scope>
    <source>
        <strain evidence="3">DSM 24913</strain>
    </source>
</reference>
<dbReference type="AlphaFoldDB" id="A0A1N7QDV0"/>
<dbReference type="STRING" id="484498.SAMN05421686_1231"/>
<dbReference type="Proteomes" id="UP000185639">
    <property type="component" value="Unassembled WGS sequence"/>
</dbReference>
<evidence type="ECO:0000313" key="1">
    <source>
        <dbReference type="EMBL" id="SIT20730.1"/>
    </source>
</evidence>
<evidence type="ECO:0000313" key="2">
    <source>
        <dbReference type="EMBL" id="SIT21035.1"/>
    </source>
</evidence>
<proteinExistence type="predicted"/>
<gene>
    <name evidence="1" type="ORF">SAMN05421686_1231</name>
    <name evidence="2" type="ORF">SAMN05421686_1263</name>
</gene>